<dbReference type="CDD" id="cd02440">
    <property type="entry name" value="AdoMet_MTases"/>
    <property type="match status" value="1"/>
</dbReference>
<comment type="pathway">
    <text evidence="7">tRNA modification; N(7)-methylguanine-tRNA biosynthesis.</text>
</comment>
<dbReference type="Pfam" id="PF02390">
    <property type="entry name" value="Methyltransf_4"/>
    <property type="match status" value="1"/>
</dbReference>
<comment type="caution">
    <text evidence="7">Lacks conserved residue(s) required for the propagation of feature annotation.</text>
</comment>
<evidence type="ECO:0000256" key="4">
    <source>
        <dbReference type="ARBA" id="ARBA00022679"/>
    </source>
</evidence>
<dbReference type="EC" id="2.1.1.33" evidence="7"/>
<dbReference type="PROSITE" id="PS51625">
    <property type="entry name" value="SAM_MT_TRMB"/>
    <property type="match status" value="1"/>
</dbReference>
<evidence type="ECO:0000313" key="10">
    <source>
        <dbReference type="Proteomes" id="UP000231962"/>
    </source>
</evidence>
<gene>
    <name evidence="7" type="primary">trmB</name>
    <name evidence="8" type="ORF">CH360_00920</name>
    <name evidence="9" type="ORF">CH373_00920</name>
</gene>
<keyword evidence="4 7" id="KW-0808">Transferase</keyword>
<dbReference type="EMBL" id="NPDZ01000001">
    <property type="protein sequence ID" value="PJZ74646.1"/>
    <property type="molecule type" value="Genomic_DNA"/>
</dbReference>
<dbReference type="Proteomes" id="UP000231962">
    <property type="component" value="Unassembled WGS sequence"/>
</dbReference>
<dbReference type="GO" id="GO:0008176">
    <property type="term" value="F:tRNA (guanine(46)-N7)-methyltransferase activity"/>
    <property type="evidence" value="ECO:0007669"/>
    <property type="project" value="UniProtKB-UniRule"/>
</dbReference>
<dbReference type="HAMAP" id="MF_01057">
    <property type="entry name" value="tRNA_methyltr_TrmB"/>
    <property type="match status" value="1"/>
</dbReference>
<dbReference type="PANTHER" id="PTHR23417:SF14">
    <property type="entry name" value="PENTACOTRIPEPTIDE-REPEAT REGION OF PRORP DOMAIN-CONTAINING PROTEIN"/>
    <property type="match status" value="1"/>
</dbReference>
<dbReference type="SUPFAM" id="SSF53335">
    <property type="entry name" value="S-adenosyl-L-methionine-dependent methyltransferases"/>
    <property type="match status" value="1"/>
</dbReference>
<accession>A0A2M9ZRD9</accession>
<keyword evidence="5 7" id="KW-0949">S-adenosyl-L-methionine</keyword>
<reference evidence="10 11" key="1">
    <citation type="submission" date="2017-07" db="EMBL/GenBank/DDBJ databases">
        <title>Leptospira spp. isolated from tropical soils.</title>
        <authorList>
            <person name="Thibeaux R."/>
            <person name="Iraola G."/>
            <person name="Ferres I."/>
            <person name="Bierque E."/>
            <person name="Girault D."/>
            <person name="Soupe-Gilbert M.-E."/>
            <person name="Picardeau M."/>
            <person name="Goarant C."/>
        </authorList>
    </citation>
    <scope>NUCLEOTIDE SEQUENCE [LARGE SCALE GENOMIC DNA]</scope>
    <source>
        <strain evidence="9 11">FH1-B-B1</strain>
        <strain evidence="8 10">FH1-B-C1</strain>
    </source>
</reference>
<feature type="binding site" evidence="7">
    <location>
        <position position="127"/>
    </location>
    <ligand>
        <name>substrate</name>
    </ligand>
</feature>
<comment type="similarity">
    <text evidence="7">Belongs to the class I-like SAM-binding methyltransferase superfamily. TrmB family.</text>
</comment>
<feature type="binding site" evidence="7">
    <location>
        <position position="48"/>
    </location>
    <ligand>
        <name>S-adenosyl-L-methionine</name>
        <dbReference type="ChEBI" id="CHEBI:59789"/>
    </ligand>
</feature>
<keyword evidence="10" id="KW-1185">Reference proteome</keyword>
<dbReference type="InterPro" id="IPR003358">
    <property type="entry name" value="tRNA_(Gua-N-7)_MeTrfase_Trmb"/>
</dbReference>
<dbReference type="AlphaFoldDB" id="A0A2M9ZRD9"/>
<feature type="binding site" evidence="7">
    <location>
        <position position="123"/>
    </location>
    <ligand>
        <name>S-adenosyl-L-methionine</name>
        <dbReference type="ChEBI" id="CHEBI:59789"/>
    </ligand>
</feature>
<dbReference type="InterPro" id="IPR029063">
    <property type="entry name" value="SAM-dependent_MTases_sf"/>
</dbReference>
<keyword evidence="3 7" id="KW-0489">Methyltransferase</keyword>
<dbReference type="UniPathway" id="UPA00989"/>
<feature type="binding site" evidence="7">
    <location>
        <position position="100"/>
    </location>
    <ligand>
        <name>S-adenosyl-L-methionine</name>
        <dbReference type="ChEBI" id="CHEBI:59789"/>
    </ligand>
</feature>
<organism evidence="9 11">
    <name type="scientific">Leptospira perolatii</name>
    <dbReference type="NCBI Taxonomy" id="2023191"/>
    <lineage>
        <taxon>Bacteria</taxon>
        <taxon>Pseudomonadati</taxon>
        <taxon>Spirochaetota</taxon>
        <taxon>Spirochaetia</taxon>
        <taxon>Leptospirales</taxon>
        <taxon>Leptospiraceae</taxon>
        <taxon>Leptospira</taxon>
    </lineage>
</organism>
<evidence type="ECO:0000256" key="3">
    <source>
        <dbReference type="ARBA" id="ARBA00022603"/>
    </source>
</evidence>
<evidence type="ECO:0000313" key="9">
    <source>
        <dbReference type="EMBL" id="PJZ74646.1"/>
    </source>
</evidence>
<evidence type="ECO:0000256" key="6">
    <source>
        <dbReference type="ARBA" id="ARBA00022694"/>
    </source>
</evidence>
<dbReference type="RefSeq" id="WP_100712056.1">
    <property type="nucleotide sequence ID" value="NZ_NPDY01000001.1"/>
</dbReference>
<sequence>MEEDFRQKQWSIAGGIPFDSNYFLRIKQDCKLKKTDLFDAEFGTYYLELGSGWGEVAIELARENPSTGFILMEKKFDRMRKTIRNLEKKGLNNVRILSVNFNWFLEDIFEKEIFDEILLNFPDPWPKKRHHKHRTVNSRFLESILYLLTPQGRFRFATDYGPYARRVIHLFRNDKRFEPIGGEYELHRSNFPISHFERVKQASGSRIYYLLRKKAESSAI</sequence>
<dbReference type="EMBL" id="NPDY01000001">
    <property type="protein sequence ID" value="PJZ71114.1"/>
    <property type="molecule type" value="Genomic_DNA"/>
</dbReference>
<evidence type="ECO:0000313" key="8">
    <source>
        <dbReference type="EMBL" id="PJZ71114.1"/>
    </source>
</evidence>
<proteinExistence type="inferred from homology"/>
<feature type="binding site" evidence="7">
    <location>
        <position position="73"/>
    </location>
    <ligand>
        <name>S-adenosyl-L-methionine</name>
        <dbReference type="ChEBI" id="CHEBI:59789"/>
    </ligand>
</feature>
<dbReference type="GO" id="GO:0043527">
    <property type="term" value="C:tRNA methyltransferase complex"/>
    <property type="evidence" value="ECO:0007669"/>
    <property type="project" value="TreeGrafter"/>
</dbReference>
<feature type="binding site" evidence="7">
    <location>
        <position position="159"/>
    </location>
    <ligand>
        <name>substrate</name>
    </ligand>
</feature>
<evidence type="ECO:0000256" key="1">
    <source>
        <dbReference type="ARBA" id="ARBA00000142"/>
    </source>
</evidence>
<dbReference type="PANTHER" id="PTHR23417">
    <property type="entry name" value="3-DEOXY-D-MANNO-OCTULOSONIC-ACID TRANSFERASE/TRNA GUANINE-N 7 - -METHYLTRANSFERASE"/>
    <property type="match status" value="1"/>
</dbReference>
<evidence type="ECO:0000256" key="2">
    <source>
        <dbReference type="ARBA" id="ARBA00003015"/>
    </source>
</evidence>
<evidence type="ECO:0000256" key="7">
    <source>
        <dbReference type="HAMAP-Rule" id="MF_01057"/>
    </source>
</evidence>
<comment type="catalytic activity">
    <reaction evidence="1 7">
        <text>guanosine(46) in tRNA + S-adenosyl-L-methionine = N(7)-methylguanosine(46) in tRNA + S-adenosyl-L-homocysteine</text>
        <dbReference type="Rhea" id="RHEA:42708"/>
        <dbReference type="Rhea" id="RHEA-COMP:10188"/>
        <dbReference type="Rhea" id="RHEA-COMP:10189"/>
        <dbReference type="ChEBI" id="CHEBI:57856"/>
        <dbReference type="ChEBI" id="CHEBI:59789"/>
        <dbReference type="ChEBI" id="CHEBI:74269"/>
        <dbReference type="ChEBI" id="CHEBI:74480"/>
        <dbReference type="EC" id="2.1.1.33"/>
    </reaction>
</comment>
<keyword evidence="6 7" id="KW-0819">tRNA processing</keyword>
<dbReference type="Proteomes" id="UP000231990">
    <property type="component" value="Unassembled WGS sequence"/>
</dbReference>
<evidence type="ECO:0000256" key="5">
    <source>
        <dbReference type="ARBA" id="ARBA00022691"/>
    </source>
</evidence>
<protein>
    <recommendedName>
        <fullName evidence="7">tRNA (guanine-N(7)-)-methyltransferase</fullName>
        <ecNumber evidence="7">2.1.1.33</ecNumber>
    </recommendedName>
    <alternativeName>
        <fullName evidence="7">tRNA (guanine(46)-N(7))-methyltransferase</fullName>
    </alternativeName>
    <alternativeName>
        <fullName evidence="7">tRNA(m7G46)-methyltransferase</fullName>
    </alternativeName>
</protein>
<dbReference type="InterPro" id="IPR055361">
    <property type="entry name" value="tRNA_methyltr_TrmB_bact"/>
</dbReference>
<comment type="caution">
    <text evidence="9">The sequence shown here is derived from an EMBL/GenBank/DDBJ whole genome shotgun (WGS) entry which is preliminary data.</text>
</comment>
<evidence type="ECO:0000313" key="11">
    <source>
        <dbReference type="Proteomes" id="UP000231990"/>
    </source>
</evidence>
<comment type="function">
    <text evidence="2 7">Catalyzes the formation of N(7)-methylguanine at position 46 (m7G46) in tRNA.</text>
</comment>
<dbReference type="Gene3D" id="3.40.50.150">
    <property type="entry name" value="Vaccinia Virus protein VP39"/>
    <property type="match status" value="1"/>
</dbReference>
<name>A0A2M9ZRD9_9LEPT</name>
<dbReference type="OrthoDB" id="9802090at2"/>